<evidence type="ECO:0000313" key="1">
    <source>
        <dbReference type="EMBL" id="AGS51783.1"/>
    </source>
</evidence>
<name>A0A806KFI8_9BACT</name>
<sequence length="61" mass="6571">MGKIFKGQSALRIVLKTFIDLEEMLLAVIKFRKPDGSCGEFSAGVSDVAKGIIFHSALKAS</sequence>
<dbReference type="AlphaFoldDB" id="A0A806KFI8"/>
<organism evidence="1">
    <name type="scientific">uncultured bacterium contig00046</name>
    <dbReference type="NCBI Taxonomy" id="1181532"/>
    <lineage>
        <taxon>Bacteria</taxon>
        <taxon>environmental samples</taxon>
    </lineage>
</organism>
<reference evidence="1" key="1">
    <citation type="submission" date="2012-03" db="EMBL/GenBank/DDBJ databases">
        <title>Functional metagenomics reveals considerable lignocellulase gene clusters in the gut microbiome of a wood-feeding higher termite.</title>
        <authorList>
            <person name="Liu N."/>
        </authorList>
    </citation>
    <scope>NUCLEOTIDE SEQUENCE</scope>
</reference>
<accession>A0A806KFI8</accession>
<proteinExistence type="predicted"/>
<dbReference type="EMBL" id="JQ844170">
    <property type="protein sequence ID" value="AGS51783.1"/>
    <property type="molecule type" value="Genomic_DNA"/>
</dbReference>
<protein>
    <submittedName>
        <fullName evidence="1">Uncharacterized protein</fullName>
    </submittedName>
</protein>